<dbReference type="InterPro" id="IPR008972">
    <property type="entry name" value="Cupredoxin"/>
</dbReference>
<dbReference type="EMBL" id="JALAAR010000013">
    <property type="protein sequence ID" value="MEH8018522.1"/>
    <property type="molecule type" value="Genomic_DNA"/>
</dbReference>
<evidence type="ECO:0000313" key="3">
    <source>
        <dbReference type="Proteomes" id="UP001375382"/>
    </source>
</evidence>
<gene>
    <name evidence="2" type="ORF">MN202_14865</name>
</gene>
<evidence type="ECO:0000259" key="1">
    <source>
        <dbReference type="Pfam" id="PF13473"/>
    </source>
</evidence>
<dbReference type="RefSeq" id="WP_335736928.1">
    <property type="nucleotide sequence ID" value="NZ_JALAAR010000013.1"/>
</dbReference>
<organism evidence="2 3">
    <name type="scientific">Rheinheimera muenzenbergensis</name>
    <dbReference type="NCBI Taxonomy" id="1193628"/>
    <lineage>
        <taxon>Bacteria</taxon>
        <taxon>Pseudomonadati</taxon>
        <taxon>Pseudomonadota</taxon>
        <taxon>Gammaproteobacteria</taxon>
        <taxon>Chromatiales</taxon>
        <taxon>Chromatiaceae</taxon>
        <taxon>Rheinheimera</taxon>
    </lineage>
</organism>
<dbReference type="Gene3D" id="2.60.40.420">
    <property type="entry name" value="Cupredoxins - blue copper proteins"/>
    <property type="match status" value="1"/>
</dbReference>
<protein>
    <submittedName>
        <fullName evidence="2">Cupredoxin domain-containing protein</fullName>
    </submittedName>
</protein>
<evidence type="ECO:0000313" key="2">
    <source>
        <dbReference type="EMBL" id="MEH8018522.1"/>
    </source>
</evidence>
<keyword evidence="3" id="KW-1185">Reference proteome</keyword>
<dbReference type="Proteomes" id="UP001375382">
    <property type="component" value="Unassembled WGS sequence"/>
</dbReference>
<feature type="domain" description="EfeO-type cupredoxin-like" evidence="1">
    <location>
        <begin position="8"/>
        <end position="106"/>
    </location>
</feature>
<dbReference type="InterPro" id="IPR028096">
    <property type="entry name" value="EfeO_Cupredoxin"/>
</dbReference>
<reference evidence="2 3" key="1">
    <citation type="journal article" date="2023" name="Ecotoxicol. Environ. Saf.">
        <title>Mercury remediation potential of mercury-resistant strain Rheinheimera metallidurans sp. nov. isolated from a municipal waste dumping site.</title>
        <authorList>
            <person name="Yadav V."/>
            <person name="Manjhi A."/>
            <person name="Vadakedath N."/>
        </authorList>
    </citation>
    <scope>NUCLEOTIDE SEQUENCE [LARGE SCALE GENOMIC DNA]</scope>
    <source>
        <strain evidence="2 3">E-49</strain>
    </source>
</reference>
<sequence length="131" mass="14948">MRVSRQYLWLLLLGSFALSARQEFSLKLKDHLFSPARLTVPAGEKIKIRLINQDDTPEEFESFSLNREKVVLGQSQAVIYLGPLQPGEYPFFGDFHPDSAKGVLIALADAQWRAYQQQQTENNETETPHVD</sequence>
<name>A0ABU8C9D7_9GAMM</name>
<accession>A0ABU8C9D7</accession>
<comment type="caution">
    <text evidence="2">The sequence shown here is derived from an EMBL/GenBank/DDBJ whole genome shotgun (WGS) entry which is preliminary data.</text>
</comment>
<proteinExistence type="predicted"/>
<dbReference type="Pfam" id="PF13473">
    <property type="entry name" value="Cupredoxin_1"/>
    <property type="match status" value="1"/>
</dbReference>
<dbReference type="SUPFAM" id="SSF49503">
    <property type="entry name" value="Cupredoxins"/>
    <property type="match status" value="1"/>
</dbReference>